<evidence type="ECO:0000313" key="3">
    <source>
        <dbReference type="Proteomes" id="UP000245464"/>
    </source>
</evidence>
<proteinExistence type="predicted"/>
<reference evidence="2 3" key="1">
    <citation type="journal article" date="2018" name="BMC Genomics">
        <title>Comparative genomics of the wheat fungal pathogen Pyrenophora tritici-repentis reveals chromosomal variations and genome plasticity.</title>
        <authorList>
            <person name="Moolhuijzen P."/>
            <person name="See P.T."/>
            <person name="Hane J.K."/>
            <person name="Shi G."/>
            <person name="Liu Z."/>
            <person name="Oliver R.P."/>
            <person name="Moffat C.S."/>
        </authorList>
    </citation>
    <scope>NUCLEOTIDE SEQUENCE [LARGE SCALE GENOMIC DNA]</scope>
    <source>
        <strain evidence="2">M4</strain>
    </source>
</reference>
<dbReference type="AlphaFoldDB" id="A0A317B476"/>
<dbReference type="RefSeq" id="XP_065966300.1">
    <property type="nucleotide sequence ID" value="XM_066104098.1"/>
</dbReference>
<dbReference type="KEGG" id="ptrr:6347310"/>
<accession>A0A317B476</accession>
<gene>
    <name evidence="2" type="ORF">PtrM4_035020</name>
</gene>
<sequence length="102" mass="11138">MSTKRAYSAYLSNEPANVPFYVHGFGASQLQQVRSVLDTLRSTPSHNSNRHIKKHLLRFLASDLQVRGPATFLSPTKRTKSRLPGAAPSSPPLANGSRLPPS</sequence>
<name>A0A317B476_9PLEO</name>
<evidence type="ECO:0000256" key="1">
    <source>
        <dbReference type="SAM" id="MobiDB-lite"/>
    </source>
</evidence>
<evidence type="ECO:0000313" key="2">
    <source>
        <dbReference type="EMBL" id="KAF7579262.1"/>
    </source>
</evidence>
<comment type="caution">
    <text evidence="2">The sequence shown here is derived from an EMBL/GenBank/DDBJ whole genome shotgun (WGS) entry which is preliminary data.</text>
</comment>
<feature type="region of interest" description="Disordered" evidence="1">
    <location>
        <begin position="70"/>
        <end position="102"/>
    </location>
</feature>
<organism evidence="2 3">
    <name type="scientific">Pyrenophora tritici-repentis</name>
    <dbReference type="NCBI Taxonomy" id="45151"/>
    <lineage>
        <taxon>Eukaryota</taxon>
        <taxon>Fungi</taxon>
        <taxon>Dikarya</taxon>
        <taxon>Ascomycota</taxon>
        <taxon>Pezizomycotina</taxon>
        <taxon>Dothideomycetes</taxon>
        <taxon>Pleosporomycetidae</taxon>
        <taxon>Pleosporales</taxon>
        <taxon>Pleosporineae</taxon>
        <taxon>Pleosporaceae</taxon>
        <taxon>Pyrenophora</taxon>
    </lineage>
</organism>
<feature type="compositionally biased region" description="Low complexity" evidence="1">
    <location>
        <begin position="83"/>
        <end position="102"/>
    </location>
</feature>
<dbReference type="EMBL" id="NQIK02000001">
    <property type="protein sequence ID" value="KAF7579262.1"/>
    <property type="molecule type" value="Genomic_DNA"/>
</dbReference>
<dbReference type="GeneID" id="6347310"/>
<dbReference type="Proteomes" id="UP000245464">
    <property type="component" value="Chromosome 1"/>
</dbReference>
<protein>
    <submittedName>
        <fullName evidence="2">Uncharacterized protein</fullName>
    </submittedName>
</protein>